<dbReference type="SUPFAM" id="SSF81324">
    <property type="entry name" value="Voltage-gated potassium channels"/>
    <property type="match status" value="1"/>
</dbReference>
<keyword evidence="11" id="KW-0407">Ion channel</keyword>
<reference evidence="16" key="1">
    <citation type="submission" date="2022-11" db="UniProtKB">
        <authorList>
            <consortium name="WormBaseParasite"/>
        </authorList>
    </citation>
    <scope>IDENTIFICATION</scope>
</reference>
<evidence type="ECO:0000256" key="1">
    <source>
        <dbReference type="ARBA" id="ARBA00004141"/>
    </source>
</evidence>
<dbReference type="GO" id="GO:0045211">
    <property type="term" value="C:postsynaptic membrane"/>
    <property type="evidence" value="ECO:0007669"/>
    <property type="project" value="TreeGrafter"/>
</dbReference>
<sequence>MKVFLSVQIGTQNPLADANGRLCPKDQCANLQGKGKLHYPTNVCGPLFEEELEFWGLDANQVEPCCWMTYTQHRDTKDTLQVIDTLDIDMEKPSDEEIAKRFGWEEDYLNGNLNRWQRIKPKIWSLFEEPWTSNSARVMSVISVFFICASIFSFCFKTHPAFRVPYLNVTYYWTNASVHDFYLLNSLQQHHQPRNDAKSALSAAGSSIFHSNVKSSTTNRHRNRPPYGSRSSHDYRRHYNLRDAQKHSNLQNLQKLPGLGYGLEKIKTVPHEAFFWIELVANIWFLFEFLIRFACCPDKCRFIKTLINIIDLVATASFYVDYAAESLMPPDMDGRDLMEIFSIIRIMRLFKLTQHSSGLKILIQTFKASAQELMLLVFFVLLGIVIFAALIYYAERIEFNPKNDFDSIPRGLWWAIVTMCTIGFGDM</sequence>
<dbReference type="GO" id="GO:0001508">
    <property type="term" value="P:action potential"/>
    <property type="evidence" value="ECO:0007669"/>
    <property type="project" value="TreeGrafter"/>
</dbReference>
<dbReference type="PRINTS" id="PR01491">
    <property type="entry name" value="KVCHANNEL"/>
</dbReference>
<evidence type="ECO:0000313" key="15">
    <source>
        <dbReference type="Proteomes" id="UP000887565"/>
    </source>
</evidence>
<dbReference type="WBParaSite" id="nRc.2.0.1.t38553-RA">
    <property type="protein sequence ID" value="nRc.2.0.1.t38553-RA"/>
    <property type="gene ID" value="nRc.2.0.1.g38553"/>
</dbReference>
<keyword evidence="15" id="KW-1185">Reference proteome</keyword>
<evidence type="ECO:0000256" key="7">
    <source>
        <dbReference type="ARBA" id="ARBA00022958"/>
    </source>
</evidence>
<evidence type="ECO:0000256" key="11">
    <source>
        <dbReference type="ARBA" id="ARBA00023303"/>
    </source>
</evidence>
<dbReference type="InterPro" id="IPR027359">
    <property type="entry name" value="Volt_channel_dom_sf"/>
</dbReference>
<dbReference type="InterPro" id="IPR028325">
    <property type="entry name" value="VG_K_chnl"/>
</dbReference>
<dbReference type="InterPro" id="IPR011333">
    <property type="entry name" value="SKP1/BTB/POZ_sf"/>
</dbReference>
<feature type="transmembrane region" description="Helical" evidence="13">
    <location>
        <begin position="273"/>
        <end position="294"/>
    </location>
</feature>
<keyword evidence="6" id="KW-0851">Voltage-gated channel</keyword>
<evidence type="ECO:0000256" key="6">
    <source>
        <dbReference type="ARBA" id="ARBA00022882"/>
    </source>
</evidence>
<dbReference type="GO" id="GO:0042734">
    <property type="term" value="C:presynaptic membrane"/>
    <property type="evidence" value="ECO:0007669"/>
    <property type="project" value="TreeGrafter"/>
</dbReference>
<keyword evidence="4 13" id="KW-0812">Transmembrane</keyword>
<evidence type="ECO:0000256" key="13">
    <source>
        <dbReference type="SAM" id="Phobius"/>
    </source>
</evidence>
<keyword evidence="10 13" id="KW-0472">Membrane</keyword>
<evidence type="ECO:0000256" key="4">
    <source>
        <dbReference type="ARBA" id="ARBA00022692"/>
    </source>
</evidence>
<dbReference type="InterPro" id="IPR003968">
    <property type="entry name" value="K_chnl_volt-dep_Kv"/>
</dbReference>
<name>A0A915KIH8_ROMCU</name>
<feature type="region of interest" description="Disordered" evidence="12">
    <location>
        <begin position="213"/>
        <end position="234"/>
    </location>
</feature>
<dbReference type="SUPFAM" id="SSF54695">
    <property type="entry name" value="POZ domain"/>
    <property type="match status" value="1"/>
</dbReference>
<feature type="domain" description="Ion transport" evidence="14">
    <location>
        <begin position="272"/>
        <end position="427"/>
    </location>
</feature>
<evidence type="ECO:0000256" key="3">
    <source>
        <dbReference type="ARBA" id="ARBA00022538"/>
    </source>
</evidence>
<dbReference type="InterPro" id="IPR003974">
    <property type="entry name" value="K_chnl_volt-dep_Kv3"/>
</dbReference>
<dbReference type="Gene3D" id="1.20.120.350">
    <property type="entry name" value="Voltage-gated potassium channels. Chain C"/>
    <property type="match status" value="1"/>
</dbReference>
<dbReference type="InterPro" id="IPR005821">
    <property type="entry name" value="Ion_trans_dom"/>
</dbReference>
<dbReference type="Proteomes" id="UP000887565">
    <property type="component" value="Unplaced"/>
</dbReference>
<dbReference type="GO" id="GO:0043679">
    <property type="term" value="C:axon terminus"/>
    <property type="evidence" value="ECO:0007669"/>
    <property type="project" value="TreeGrafter"/>
</dbReference>
<evidence type="ECO:0000259" key="14">
    <source>
        <dbReference type="Pfam" id="PF00520"/>
    </source>
</evidence>
<dbReference type="Gene3D" id="3.30.710.10">
    <property type="entry name" value="Potassium Channel Kv1.1, Chain A"/>
    <property type="match status" value="1"/>
</dbReference>
<evidence type="ECO:0000256" key="5">
    <source>
        <dbReference type="ARBA" id="ARBA00022826"/>
    </source>
</evidence>
<keyword evidence="5" id="KW-0631">Potassium channel</keyword>
<evidence type="ECO:0000256" key="10">
    <source>
        <dbReference type="ARBA" id="ARBA00023136"/>
    </source>
</evidence>
<evidence type="ECO:0000256" key="12">
    <source>
        <dbReference type="SAM" id="MobiDB-lite"/>
    </source>
</evidence>
<evidence type="ECO:0000313" key="16">
    <source>
        <dbReference type="WBParaSite" id="nRc.2.0.1.t38553-RA"/>
    </source>
</evidence>
<dbReference type="GO" id="GO:0005251">
    <property type="term" value="F:delayed rectifier potassium channel activity"/>
    <property type="evidence" value="ECO:0007669"/>
    <property type="project" value="TreeGrafter"/>
</dbReference>
<keyword evidence="9" id="KW-0406">Ion transport</keyword>
<dbReference type="Gene3D" id="1.10.287.70">
    <property type="match status" value="1"/>
</dbReference>
<evidence type="ECO:0000256" key="9">
    <source>
        <dbReference type="ARBA" id="ARBA00023065"/>
    </source>
</evidence>
<evidence type="ECO:0000256" key="2">
    <source>
        <dbReference type="ARBA" id="ARBA00022448"/>
    </source>
</evidence>
<dbReference type="AlphaFoldDB" id="A0A915KIH8"/>
<keyword evidence="8 13" id="KW-1133">Transmembrane helix</keyword>
<dbReference type="OMA" id="TLDCQQT"/>
<dbReference type="Pfam" id="PF00520">
    <property type="entry name" value="Ion_trans"/>
    <property type="match status" value="1"/>
</dbReference>
<feature type="transmembrane region" description="Helical" evidence="13">
    <location>
        <begin position="306"/>
        <end position="324"/>
    </location>
</feature>
<dbReference type="GO" id="GO:0032590">
    <property type="term" value="C:dendrite membrane"/>
    <property type="evidence" value="ECO:0007669"/>
    <property type="project" value="TreeGrafter"/>
</dbReference>
<evidence type="ECO:0000256" key="8">
    <source>
        <dbReference type="ARBA" id="ARBA00022989"/>
    </source>
</evidence>
<dbReference type="PANTHER" id="PTHR11537:SF252">
    <property type="entry name" value="POTASSIUM VOLTAGE-GATED CHANNEL PROTEIN SHAW"/>
    <property type="match status" value="1"/>
</dbReference>
<keyword evidence="2" id="KW-0813">Transport</keyword>
<protein>
    <submittedName>
        <fullName evidence="16">Ion transport domain-containing protein</fullName>
    </submittedName>
</protein>
<dbReference type="PANTHER" id="PTHR11537">
    <property type="entry name" value="VOLTAGE-GATED POTASSIUM CHANNEL"/>
    <property type="match status" value="1"/>
</dbReference>
<keyword evidence="7" id="KW-0630">Potassium</keyword>
<proteinExistence type="predicted"/>
<organism evidence="15 16">
    <name type="scientific">Romanomermis culicivorax</name>
    <name type="common">Nematode worm</name>
    <dbReference type="NCBI Taxonomy" id="13658"/>
    <lineage>
        <taxon>Eukaryota</taxon>
        <taxon>Metazoa</taxon>
        <taxon>Ecdysozoa</taxon>
        <taxon>Nematoda</taxon>
        <taxon>Enoplea</taxon>
        <taxon>Dorylaimia</taxon>
        <taxon>Mermithida</taxon>
        <taxon>Mermithoidea</taxon>
        <taxon>Mermithidae</taxon>
        <taxon>Romanomermis</taxon>
    </lineage>
</organism>
<feature type="transmembrane region" description="Helical" evidence="13">
    <location>
        <begin position="373"/>
        <end position="394"/>
    </location>
</feature>
<accession>A0A915KIH8</accession>
<dbReference type="GO" id="GO:0032809">
    <property type="term" value="C:neuronal cell body membrane"/>
    <property type="evidence" value="ECO:0007669"/>
    <property type="project" value="TreeGrafter"/>
</dbReference>
<comment type="subcellular location">
    <subcellularLocation>
        <location evidence="1">Membrane</location>
        <topology evidence="1">Multi-pass membrane protein</topology>
    </subcellularLocation>
</comment>
<dbReference type="GO" id="GO:0008076">
    <property type="term" value="C:voltage-gated potassium channel complex"/>
    <property type="evidence" value="ECO:0007669"/>
    <property type="project" value="InterPro"/>
</dbReference>
<keyword evidence="3" id="KW-0633">Potassium transport</keyword>
<dbReference type="PRINTS" id="PR01498">
    <property type="entry name" value="SHAWCHANNEL"/>
</dbReference>